<feature type="domain" description="VOC" evidence="2">
    <location>
        <begin position="160"/>
        <end position="284"/>
    </location>
</feature>
<dbReference type="InterPro" id="IPR004360">
    <property type="entry name" value="Glyas_Fos-R_dOase_dom"/>
</dbReference>
<protein>
    <recommendedName>
        <fullName evidence="2">VOC domain-containing protein</fullName>
    </recommendedName>
</protein>
<dbReference type="EMBL" id="LBIC01000006">
    <property type="protein sequence ID" value="KKW91641.1"/>
    <property type="molecule type" value="Genomic_DNA"/>
</dbReference>
<evidence type="ECO:0000313" key="4">
    <source>
        <dbReference type="Proteomes" id="UP000033874"/>
    </source>
</evidence>
<evidence type="ECO:0000259" key="2">
    <source>
        <dbReference type="PROSITE" id="PS51819"/>
    </source>
</evidence>
<evidence type="ECO:0000313" key="3">
    <source>
        <dbReference type="EMBL" id="KKW91641.1"/>
    </source>
</evidence>
<dbReference type="GO" id="GO:0046872">
    <property type="term" value="F:metal ion binding"/>
    <property type="evidence" value="ECO:0007669"/>
    <property type="project" value="UniProtKB-KW"/>
</dbReference>
<evidence type="ECO:0000256" key="1">
    <source>
        <dbReference type="ARBA" id="ARBA00022723"/>
    </source>
</evidence>
<dbReference type="Proteomes" id="UP000033874">
    <property type="component" value="Unassembled WGS sequence"/>
</dbReference>
<accession>A0A0M3ARU2</accession>
<reference evidence="3 4" key="1">
    <citation type="submission" date="2015-04" db="EMBL/GenBank/DDBJ databases">
        <title>Genome sequence of aromatic hydrocarbons-degrading Sphingobium chungbukense DJ77.</title>
        <authorList>
            <person name="Kim Y.-C."/>
            <person name="Chae J.-C."/>
        </authorList>
    </citation>
    <scope>NUCLEOTIDE SEQUENCE [LARGE SCALE GENOMIC DNA]</scope>
    <source>
        <strain evidence="3 4">DJ77</strain>
    </source>
</reference>
<sequence length="314" mass="34932">MMRRSYKTERVMISIVDISHVIFRVPDPDRMTTFLNDFGLIPRMVDDRLYARGLGASPYLHVTEKGEPGFVALGFRAESEAELRAFGLAEGVEPQRLQRPGGGLCVTLRDPDGFLIEVVAGQDLPPALQLPPTDGWNNVRQRERIRKVKRMGNAGANVVRLGHCVLNVSDFRRSEAWYKSRFGFITSDEIAIAGGKGIGAFLRFDRGDEPTDHHSLALVETTDTPGFNHAAFEVVDFDDLYAGHVRLSAGGWEPYWGVGRHLLGSQVFDYWRDPWGNTLEHWTDGDLLTAADGSNIVPVSELMATQWGPPPPFA</sequence>
<dbReference type="STRING" id="56193.YP76_14815"/>
<dbReference type="PATRIC" id="fig|56193.3.peg.3096"/>
<dbReference type="PANTHER" id="PTHR43048">
    <property type="entry name" value="METHYLMALONYL-COA EPIMERASE"/>
    <property type="match status" value="1"/>
</dbReference>
<dbReference type="GO" id="GO:0046491">
    <property type="term" value="P:L-methylmalonyl-CoA metabolic process"/>
    <property type="evidence" value="ECO:0007669"/>
    <property type="project" value="TreeGrafter"/>
</dbReference>
<dbReference type="PANTHER" id="PTHR43048:SF3">
    <property type="entry name" value="METHYLMALONYL-COA EPIMERASE, MITOCHONDRIAL"/>
    <property type="match status" value="1"/>
</dbReference>
<keyword evidence="4" id="KW-1185">Reference proteome</keyword>
<comment type="caution">
    <text evidence="3">The sequence shown here is derived from an EMBL/GenBank/DDBJ whole genome shotgun (WGS) entry which is preliminary data.</text>
</comment>
<dbReference type="Gene3D" id="3.10.180.10">
    <property type="entry name" value="2,3-Dihydroxybiphenyl 1,2-Dioxygenase, domain 1"/>
    <property type="match status" value="2"/>
</dbReference>
<feature type="domain" description="VOC" evidence="2">
    <location>
        <begin position="17"/>
        <end position="121"/>
    </location>
</feature>
<dbReference type="PROSITE" id="PS51819">
    <property type="entry name" value="VOC"/>
    <property type="match status" value="2"/>
</dbReference>
<gene>
    <name evidence="3" type="ORF">YP76_14815</name>
</gene>
<name>A0A0M3ARU2_9SPHN</name>
<dbReference type="AlphaFoldDB" id="A0A0M3ARU2"/>
<proteinExistence type="predicted"/>
<keyword evidence="1" id="KW-0479">Metal-binding</keyword>
<dbReference type="InterPro" id="IPR037523">
    <property type="entry name" value="VOC_core"/>
</dbReference>
<dbReference type="SUPFAM" id="SSF54593">
    <property type="entry name" value="Glyoxalase/Bleomycin resistance protein/Dihydroxybiphenyl dioxygenase"/>
    <property type="match status" value="1"/>
</dbReference>
<dbReference type="InterPro" id="IPR051785">
    <property type="entry name" value="MMCE/EMCE_epimerase"/>
</dbReference>
<dbReference type="GO" id="GO:0004493">
    <property type="term" value="F:methylmalonyl-CoA epimerase activity"/>
    <property type="evidence" value="ECO:0007669"/>
    <property type="project" value="TreeGrafter"/>
</dbReference>
<dbReference type="InterPro" id="IPR029068">
    <property type="entry name" value="Glyas_Bleomycin-R_OHBP_Dase"/>
</dbReference>
<dbReference type="Pfam" id="PF00903">
    <property type="entry name" value="Glyoxalase"/>
    <property type="match status" value="1"/>
</dbReference>
<organism evidence="3 4">
    <name type="scientific">Sphingobium chungbukense</name>
    <dbReference type="NCBI Taxonomy" id="56193"/>
    <lineage>
        <taxon>Bacteria</taxon>
        <taxon>Pseudomonadati</taxon>
        <taxon>Pseudomonadota</taxon>
        <taxon>Alphaproteobacteria</taxon>
        <taxon>Sphingomonadales</taxon>
        <taxon>Sphingomonadaceae</taxon>
        <taxon>Sphingobium</taxon>
    </lineage>
</organism>